<name>A0A932HZ26_UNCTE</name>
<feature type="transmembrane region" description="Helical" evidence="1">
    <location>
        <begin position="112"/>
        <end position="135"/>
    </location>
</feature>
<keyword evidence="1" id="KW-1133">Transmembrane helix</keyword>
<feature type="domain" description="DUF112" evidence="2">
    <location>
        <begin position="20"/>
        <end position="438"/>
    </location>
</feature>
<evidence type="ECO:0000313" key="4">
    <source>
        <dbReference type="Proteomes" id="UP000782312"/>
    </source>
</evidence>
<accession>A0A932HZ26</accession>
<evidence type="ECO:0000313" key="3">
    <source>
        <dbReference type="EMBL" id="MBI3128354.1"/>
    </source>
</evidence>
<feature type="transmembrane region" description="Helical" evidence="1">
    <location>
        <begin position="61"/>
        <end position="92"/>
    </location>
</feature>
<gene>
    <name evidence="3" type="ORF">HYZ11_12175</name>
</gene>
<proteinExistence type="predicted"/>
<sequence>MGIFSLYTLGLGRTLQPDVLLFLFFGTLVGLIFGVIPGLSATIGIAIFTPFTFKMSPEGSFALLLGIYCGSTFGGSISAILASIPGTIAAIMTVHDGHPMALKGEAGRAIGLATISSFIGGLLSVVALVFFAPLIARWALEFSAQEYFAITLFGISVIAYISTGSMVKGFISALIGLLLATVGADPTTAYPRFTFDSVALLGGLPMVPLIVGVFGFAEVLRMAEKDASAYRRITEVGKIIPSMRELGRLFGTMARGSFIGVFIGAVPAAGASIAAIISYGVEKRISSHPETFGTGEPRGIVGPESANNATTGGAMIPMMTLGVPGDLVTALLIGAMLIHGLHPGPLLFKDHPQIVSSIFISLTLSNVIFLVLGLCGARLFAKLITLRREVLVSMILCLSIVGTYSIENSIFHVWVYLVGGIAGYVMTRVGVPVSPLVLGFILGPMVESFFRQALILSYGNPIYFFARPIAAIFLGLTILLMLAPFLMKKLFGYQYSGG</sequence>
<feature type="transmembrane region" description="Helical" evidence="1">
    <location>
        <begin position="198"/>
        <end position="217"/>
    </location>
</feature>
<feature type="transmembrane region" description="Helical" evidence="1">
    <location>
        <begin position="321"/>
        <end position="342"/>
    </location>
</feature>
<feature type="transmembrane region" description="Helical" evidence="1">
    <location>
        <begin position="147"/>
        <end position="163"/>
    </location>
</feature>
<evidence type="ECO:0000256" key="1">
    <source>
        <dbReference type="SAM" id="Phobius"/>
    </source>
</evidence>
<dbReference type="Pfam" id="PF01970">
    <property type="entry name" value="TctA"/>
    <property type="match status" value="1"/>
</dbReference>
<reference evidence="3" key="1">
    <citation type="submission" date="2020-07" db="EMBL/GenBank/DDBJ databases">
        <title>Huge and variable diversity of episymbiotic CPR bacteria and DPANN archaea in groundwater ecosystems.</title>
        <authorList>
            <person name="He C.Y."/>
            <person name="Keren R."/>
            <person name="Whittaker M."/>
            <person name="Farag I.F."/>
            <person name="Doudna J."/>
            <person name="Cate J.H.D."/>
            <person name="Banfield J.F."/>
        </authorList>
    </citation>
    <scope>NUCLEOTIDE SEQUENCE</scope>
    <source>
        <strain evidence="3">NC_groundwater_763_Ag_S-0.2um_68_21</strain>
    </source>
</reference>
<feature type="transmembrane region" description="Helical" evidence="1">
    <location>
        <begin position="464"/>
        <end position="487"/>
    </location>
</feature>
<dbReference type="AlphaFoldDB" id="A0A932HZ26"/>
<dbReference type="PANTHER" id="PTHR35342:SF5">
    <property type="entry name" value="TRICARBOXYLIC TRANSPORT PROTEIN"/>
    <property type="match status" value="1"/>
</dbReference>
<keyword evidence="1" id="KW-0812">Transmembrane</keyword>
<dbReference type="PANTHER" id="PTHR35342">
    <property type="entry name" value="TRICARBOXYLIC TRANSPORT PROTEIN"/>
    <property type="match status" value="1"/>
</dbReference>
<feature type="transmembrane region" description="Helical" evidence="1">
    <location>
        <begin position="20"/>
        <end position="49"/>
    </location>
</feature>
<dbReference type="Proteomes" id="UP000782312">
    <property type="component" value="Unassembled WGS sequence"/>
</dbReference>
<organism evidence="3 4">
    <name type="scientific">Tectimicrobiota bacterium</name>
    <dbReference type="NCBI Taxonomy" id="2528274"/>
    <lineage>
        <taxon>Bacteria</taxon>
        <taxon>Pseudomonadati</taxon>
        <taxon>Nitrospinota/Tectimicrobiota group</taxon>
        <taxon>Candidatus Tectimicrobiota</taxon>
    </lineage>
</organism>
<protein>
    <submittedName>
        <fullName evidence="3">Tripartite tricarboxylate transporter permease</fullName>
    </submittedName>
</protein>
<feature type="transmembrane region" description="Helical" evidence="1">
    <location>
        <begin position="413"/>
        <end position="443"/>
    </location>
</feature>
<feature type="transmembrane region" description="Helical" evidence="1">
    <location>
        <begin position="389"/>
        <end position="407"/>
    </location>
</feature>
<keyword evidence="1" id="KW-0472">Membrane</keyword>
<dbReference type="EMBL" id="JACPUR010000028">
    <property type="protein sequence ID" value="MBI3128354.1"/>
    <property type="molecule type" value="Genomic_DNA"/>
</dbReference>
<feature type="transmembrane region" description="Helical" evidence="1">
    <location>
        <begin position="354"/>
        <end position="377"/>
    </location>
</feature>
<feature type="transmembrane region" description="Helical" evidence="1">
    <location>
        <begin position="258"/>
        <end position="281"/>
    </location>
</feature>
<dbReference type="InterPro" id="IPR002823">
    <property type="entry name" value="DUF112_TM"/>
</dbReference>
<comment type="caution">
    <text evidence="3">The sequence shown here is derived from an EMBL/GenBank/DDBJ whole genome shotgun (WGS) entry which is preliminary data.</text>
</comment>
<evidence type="ECO:0000259" key="2">
    <source>
        <dbReference type="Pfam" id="PF01970"/>
    </source>
</evidence>